<feature type="region of interest" description="Disordered" evidence="1">
    <location>
        <begin position="390"/>
        <end position="547"/>
    </location>
</feature>
<gene>
    <name evidence="4 5 6" type="primary">LOC101853762</name>
</gene>
<organism evidence="3 5">
    <name type="scientific">Aplysia californica</name>
    <name type="common">California sea hare</name>
    <dbReference type="NCBI Taxonomy" id="6500"/>
    <lineage>
        <taxon>Eukaryota</taxon>
        <taxon>Metazoa</taxon>
        <taxon>Spiralia</taxon>
        <taxon>Lophotrochozoa</taxon>
        <taxon>Mollusca</taxon>
        <taxon>Gastropoda</taxon>
        <taxon>Heterobranchia</taxon>
        <taxon>Euthyneura</taxon>
        <taxon>Tectipleura</taxon>
        <taxon>Aplysiida</taxon>
        <taxon>Aplysioidea</taxon>
        <taxon>Aplysiidae</taxon>
        <taxon>Aplysia</taxon>
    </lineage>
</organism>
<evidence type="ECO:0000256" key="1">
    <source>
        <dbReference type="SAM" id="MobiDB-lite"/>
    </source>
</evidence>
<dbReference type="RefSeq" id="XP_012946951.1">
    <property type="nucleotide sequence ID" value="XM_013091497.2"/>
</dbReference>
<evidence type="ECO:0000313" key="6">
    <source>
        <dbReference type="RefSeq" id="XP_035829848.1"/>
    </source>
</evidence>
<dbReference type="GeneID" id="101853762"/>
<reference evidence="4 5" key="1">
    <citation type="submission" date="2025-05" db="UniProtKB">
        <authorList>
            <consortium name="RefSeq"/>
        </authorList>
    </citation>
    <scope>IDENTIFICATION</scope>
</reference>
<sequence>MLFCPRLIKFTSMIVVVIWLISLVGAKVHKVSVETDTTESVCQREIVVKEIASEYHLVVEPKNCTECVDLGSCAESQNKKRCTFSFSTVSYLKDFYKLCFDAAQQDLDKCACPRSVKKKKRQSCGPQILFKEKESGHDSLESEDRHRGALTCARRKGPSKCVSIDGGSLSMVYKGGDFCGVSGFTKVYLMPDERNLYDLSNWRRCNIYTSGGKAKGVLVSQLSRGLDGFPERCYRMLHSPWSSNSKSGQFCFTFVHADFVPQGATLMIRHLYSFESRNFSSENRPTIGEEYCLKWNFYNRIAIIVRPRFGGDADHQYKHTFVLRYEFKAEKKRDKVTTSSGGDNEEEEEDDDGPSTLLIAVYVFAPVACIVFVRMMWCYCSQKARNVESHSSDCEDGLALRDPPRSNYNDEDTRLSAYGRHQSDSSDSSSDVSITGRPRPDTPPPPQPSSRGIRTSRPASPSTRTATRSTARLEPSAPLEPASSSSLPPSYEQVMHRRGSELESRTPPVTPSVGPAPDGEETENLPLNAEESVPPPPAYSSLFPDQT</sequence>
<name>A0ABM1W5A4_APLCA</name>
<keyword evidence="2" id="KW-0732">Signal</keyword>
<feature type="compositionally biased region" description="Basic and acidic residues" evidence="1">
    <location>
        <begin position="390"/>
        <end position="404"/>
    </location>
</feature>
<feature type="compositionally biased region" description="Low complexity" evidence="1">
    <location>
        <begin position="425"/>
        <end position="437"/>
    </location>
</feature>
<dbReference type="RefSeq" id="XP_035829848.1">
    <property type="nucleotide sequence ID" value="XM_035973955.1"/>
</dbReference>
<feature type="compositionally biased region" description="Basic and acidic residues" evidence="1">
    <location>
        <begin position="494"/>
        <end position="504"/>
    </location>
</feature>
<proteinExistence type="predicted"/>
<accession>A0ABM1W5A4</accession>
<evidence type="ECO:0000256" key="2">
    <source>
        <dbReference type="SAM" id="SignalP"/>
    </source>
</evidence>
<feature type="compositionally biased region" description="Low complexity" evidence="1">
    <location>
        <begin position="449"/>
        <end position="490"/>
    </location>
</feature>
<feature type="signal peptide" evidence="2">
    <location>
        <begin position="1"/>
        <end position="26"/>
    </location>
</feature>
<keyword evidence="3" id="KW-1185">Reference proteome</keyword>
<evidence type="ECO:0000313" key="5">
    <source>
        <dbReference type="RefSeq" id="XP_035829847.1"/>
    </source>
</evidence>
<evidence type="ECO:0000313" key="4">
    <source>
        <dbReference type="RefSeq" id="XP_012946951.1"/>
    </source>
</evidence>
<evidence type="ECO:0000313" key="3">
    <source>
        <dbReference type="Proteomes" id="UP000694888"/>
    </source>
</evidence>
<protein>
    <submittedName>
        <fullName evidence="4 5">Uncharacterized protein LOC101853762</fullName>
    </submittedName>
</protein>
<feature type="chain" id="PRO_5045023448" evidence="2">
    <location>
        <begin position="27"/>
        <end position="547"/>
    </location>
</feature>
<dbReference type="RefSeq" id="XP_035829847.1">
    <property type="nucleotide sequence ID" value="XM_035973954.1"/>
</dbReference>
<dbReference type="Proteomes" id="UP000694888">
    <property type="component" value="Unplaced"/>
</dbReference>